<dbReference type="EMBL" id="CP010028">
    <property type="protein sequence ID" value="AIZ44324.1"/>
    <property type="molecule type" value="Genomic_DNA"/>
</dbReference>
<dbReference type="PRINTS" id="PR00411">
    <property type="entry name" value="PNDRDTASEI"/>
</dbReference>
<dbReference type="Pfam" id="PF13450">
    <property type="entry name" value="NAD_binding_8"/>
    <property type="match status" value="1"/>
</dbReference>
<dbReference type="PANTHER" id="PTHR10668:SF105">
    <property type="entry name" value="DEHYDROGENASE-RELATED"/>
    <property type="match status" value="1"/>
</dbReference>
<protein>
    <submittedName>
        <fullName evidence="1">FAD-dependent oxidoreductase</fullName>
    </submittedName>
</protein>
<sequence length="477" mass="50232">MTLDAVIVGAGPNGLSAALTLARAGLRVQVLEAHETAGGGMRSLPLTRPGFVHDYGSAIHPLAAASPAFRKWPLHAFGLDWVQPDAPVAHPLGHGSVTLERSLDATADALGADGPAWTRLMRPLLSDWEGLLHDILRPLPRVPSHFFTLARFGIRGLPPAELLGQLLFRTPQARALWGGLAAHTVLPFSAPGTSAMTLVLALLAHAVGWPFPRGGAQAIPDAMRAYLEHLGSEVVTGVQVRCAADLPPARVTLVDSSPGVLLAVLGDRAPTAYRAALERYRYGPGIQKLDYALSGPVPWTDPRVARAATVHLGGTLDEVARSEAAAATHGAARPYVLAAQHTLFDSTRAPAGGHTFWAYSHVPNGSDADIGERMEAQIERYAPGFRELVLARHRTTAPMLQAYSPVFGGGDVNGGKGDLWGLLARPVLSATPYRTPVRGVYLCSSSTPPGGGIHGMAGYHAALAALKDEFGIQDSEG</sequence>
<evidence type="ECO:0000313" key="1">
    <source>
        <dbReference type="EMBL" id="AIZ44324.1"/>
    </source>
</evidence>
<dbReference type="AlphaFoldDB" id="A0A0A7KGJ8"/>
<dbReference type="Gene3D" id="3.50.50.60">
    <property type="entry name" value="FAD/NAD(P)-binding domain"/>
    <property type="match status" value="1"/>
</dbReference>
<dbReference type="SUPFAM" id="SSF51905">
    <property type="entry name" value="FAD/NAD(P)-binding domain"/>
    <property type="match status" value="1"/>
</dbReference>
<dbReference type="InterPro" id="IPR036188">
    <property type="entry name" value="FAD/NAD-bd_sf"/>
</dbReference>
<proteinExistence type="predicted"/>
<evidence type="ECO:0000313" key="2">
    <source>
        <dbReference type="Proteomes" id="UP000030634"/>
    </source>
</evidence>
<dbReference type="STRING" id="1182571.QR90_03220"/>
<reference evidence="2" key="1">
    <citation type="submission" date="2014-11" db="EMBL/GenBank/DDBJ databases">
        <title>Hymenobacter sp. DG25B genome submission.</title>
        <authorList>
            <person name="Jung H.-Y."/>
            <person name="Kim M.K."/>
            <person name="Srinivasan S."/>
            <person name="Lim S."/>
        </authorList>
    </citation>
    <scope>NUCLEOTIDE SEQUENCE [LARGE SCALE GENOMIC DNA]</scope>
    <source>
        <strain evidence="2">DY59</strain>
    </source>
</reference>
<name>A0A0A7KGJ8_9DEIO</name>
<dbReference type="KEGG" id="dsw:QR90_03220"/>
<dbReference type="Proteomes" id="UP000030634">
    <property type="component" value="Chromosome"/>
</dbReference>
<accession>A0A0A7KGJ8</accession>
<gene>
    <name evidence="1" type="ORF">QR90_03220</name>
</gene>
<organism evidence="1 2">
    <name type="scientific">Deinococcus radiopugnans</name>
    <dbReference type="NCBI Taxonomy" id="57497"/>
    <lineage>
        <taxon>Bacteria</taxon>
        <taxon>Thermotogati</taxon>
        <taxon>Deinococcota</taxon>
        <taxon>Deinococci</taxon>
        <taxon>Deinococcales</taxon>
        <taxon>Deinococcaceae</taxon>
        <taxon>Deinococcus</taxon>
    </lineage>
</organism>
<dbReference type="PANTHER" id="PTHR10668">
    <property type="entry name" value="PHYTOENE DEHYDROGENASE"/>
    <property type="match status" value="1"/>
</dbReference>
<dbReference type="RefSeq" id="WP_039682190.1">
    <property type="nucleotide sequence ID" value="NZ_CP010028.1"/>
</dbReference>
<dbReference type="HOGENOM" id="CLU_019327_1_1_0"/>